<dbReference type="AlphaFoldDB" id="A0A212R1K3"/>
<evidence type="ECO:0000256" key="3">
    <source>
        <dbReference type="ARBA" id="ARBA00023052"/>
    </source>
</evidence>
<dbReference type="EMBL" id="FYEK01000028">
    <property type="protein sequence ID" value="SNB65857.1"/>
    <property type="molecule type" value="Genomic_DNA"/>
</dbReference>
<protein>
    <submittedName>
        <fullName evidence="5">Pyruvate dehydrogenase E1 component beta subunit</fullName>
    </submittedName>
</protein>
<gene>
    <name evidence="5" type="ORF">SAMN02746019_00000090</name>
</gene>
<evidence type="ECO:0000259" key="4">
    <source>
        <dbReference type="SMART" id="SM00861"/>
    </source>
</evidence>
<organism evidence="5 6">
    <name type="scientific">Thermoflexus hugenholtzii JAD2</name>
    <dbReference type="NCBI Taxonomy" id="877466"/>
    <lineage>
        <taxon>Bacteria</taxon>
        <taxon>Bacillati</taxon>
        <taxon>Chloroflexota</taxon>
        <taxon>Thermoflexia</taxon>
        <taxon>Thermoflexales</taxon>
        <taxon>Thermoflexaceae</taxon>
        <taxon>Thermoflexus</taxon>
    </lineage>
</organism>
<dbReference type="Gene3D" id="3.40.50.970">
    <property type="match status" value="1"/>
</dbReference>
<proteinExistence type="predicted"/>
<accession>A0A212R1K3</accession>
<dbReference type="InterPro" id="IPR009014">
    <property type="entry name" value="Transketo_C/PFOR_II"/>
</dbReference>
<dbReference type="GO" id="GO:0016491">
    <property type="term" value="F:oxidoreductase activity"/>
    <property type="evidence" value="ECO:0007669"/>
    <property type="project" value="UniProtKB-KW"/>
</dbReference>
<dbReference type="Proteomes" id="UP000197025">
    <property type="component" value="Unassembled WGS sequence"/>
</dbReference>
<dbReference type="NCBIfam" id="NF006667">
    <property type="entry name" value="PRK09212.1"/>
    <property type="match status" value="1"/>
</dbReference>
<sequence>MPVMTIREAIRQALREEMQRDRRVFIMGEDVGAYGGTYAVTRGLYEEFGEERVRDTPIAESAIVGVALGAALGGLRPVAEIMTINFILLALDQIVNHAAKMSYMFGGQFKVPLVIRVPAGWGQLAATHSQTFEVYFAYVPGLKVVYPGTPYDAKGMLKAALRDEDPVIYIEHTALYPVRGEVPEGDYVVPIGKSEIKRVGRDCTIVTYGRMLQASLQAAEQLAREGIEVEVVDLRTLRPLDMEPVYESVAKTHRALVVTEEWRSFGVGAEVAARIQEHAFDELDAPVMRLGSREVPHPYNKHHERAVLPWPEDVVKAVKLLLR</sequence>
<dbReference type="FunFam" id="3.40.50.970:FF:000001">
    <property type="entry name" value="Pyruvate dehydrogenase E1 beta subunit"/>
    <property type="match status" value="1"/>
</dbReference>
<dbReference type="SUPFAM" id="SSF52518">
    <property type="entry name" value="Thiamin diphosphate-binding fold (THDP-binding)"/>
    <property type="match status" value="1"/>
</dbReference>
<dbReference type="InterPro" id="IPR033248">
    <property type="entry name" value="Transketolase_C"/>
</dbReference>
<evidence type="ECO:0000256" key="1">
    <source>
        <dbReference type="ARBA" id="ARBA00001964"/>
    </source>
</evidence>
<dbReference type="OrthoDB" id="8732661at2"/>
<evidence type="ECO:0000313" key="5">
    <source>
        <dbReference type="EMBL" id="SNB65857.1"/>
    </source>
</evidence>
<dbReference type="Pfam" id="PF02780">
    <property type="entry name" value="Transketolase_C"/>
    <property type="match status" value="1"/>
</dbReference>
<dbReference type="InParanoid" id="A0A212R1K3"/>
<dbReference type="PANTHER" id="PTHR43257">
    <property type="entry name" value="PYRUVATE DEHYDROGENASE E1 COMPONENT BETA SUBUNIT"/>
    <property type="match status" value="1"/>
</dbReference>
<dbReference type="InterPro" id="IPR005475">
    <property type="entry name" value="Transketolase-like_Pyr-bd"/>
</dbReference>
<keyword evidence="2" id="KW-0560">Oxidoreductase</keyword>
<dbReference type="PANTHER" id="PTHR43257:SF2">
    <property type="entry name" value="PYRUVATE DEHYDROGENASE E1 COMPONENT SUBUNIT BETA"/>
    <property type="match status" value="1"/>
</dbReference>
<dbReference type="SUPFAM" id="SSF52922">
    <property type="entry name" value="TK C-terminal domain-like"/>
    <property type="match status" value="1"/>
</dbReference>
<dbReference type="InterPro" id="IPR029061">
    <property type="entry name" value="THDP-binding"/>
</dbReference>
<keyword evidence="6" id="KW-1185">Reference proteome</keyword>
<evidence type="ECO:0000313" key="6">
    <source>
        <dbReference type="Proteomes" id="UP000197025"/>
    </source>
</evidence>
<dbReference type="SMART" id="SM00861">
    <property type="entry name" value="Transket_pyr"/>
    <property type="match status" value="1"/>
</dbReference>
<keyword evidence="3" id="KW-0786">Thiamine pyrophosphate</keyword>
<name>A0A212R1K3_9CHLR</name>
<dbReference type="CDD" id="cd07036">
    <property type="entry name" value="TPP_PYR_E1-PDHc-beta_like"/>
    <property type="match status" value="1"/>
</dbReference>
<comment type="cofactor">
    <cofactor evidence="1">
        <name>thiamine diphosphate</name>
        <dbReference type="ChEBI" id="CHEBI:58937"/>
    </cofactor>
</comment>
<dbReference type="Pfam" id="PF02779">
    <property type="entry name" value="Transket_pyr"/>
    <property type="match status" value="1"/>
</dbReference>
<dbReference type="FunFam" id="3.40.50.920:FF:000001">
    <property type="entry name" value="Pyruvate dehydrogenase E1 beta subunit"/>
    <property type="match status" value="1"/>
</dbReference>
<feature type="domain" description="Transketolase-like pyrimidine-binding" evidence="4">
    <location>
        <begin position="4"/>
        <end position="178"/>
    </location>
</feature>
<dbReference type="Gene3D" id="3.40.50.920">
    <property type="match status" value="1"/>
</dbReference>
<dbReference type="RefSeq" id="WP_088571271.1">
    <property type="nucleotide sequence ID" value="NZ_FYEK01000028.1"/>
</dbReference>
<keyword evidence="5" id="KW-0670">Pyruvate</keyword>
<reference evidence="6" key="1">
    <citation type="submission" date="2017-06" db="EMBL/GenBank/DDBJ databases">
        <authorList>
            <person name="Varghese N."/>
            <person name="Submissions S."/>
        </authorList>
    </citation>
    <scope>NUCLEOTIDE SEQUENCE [LARGE SCALE GENOMIC DNA]</scope>
    <source>
        <strain evidence="6">JAD2</strain>
    </source>
</reference>
<evidence type="ECO:0000256" key="2">
    <source>
        <dbReference type="ARBA" id="ARBA00023002"/>
    </source>
</evidence>